<keyword evidence="3" id="KW-0326">Glycosidase</keyword>
<dbReference type="PANTHER" id="PTHR16222">
    <property type="entry name" value="ADP-RIBOSYLGLYCOHYDROLASE"/>
    <property type="match status" value="1"/>
</dbReference>
<gene>
    <name evidence="3" type="ORF">SFC79_04695</name>
</gene>
<comment type="similarity">
    <text evidence="1">Belongs to the ADP-ribosylglycohydrolase family.</text>
</comment>
<name>A0ABU5K8W6_9ACTN</name>
<proteinExistence type="inferred from homology"/>
<organism evidence="3 4">
    <name type="scientific">Nocardioides renjunii</name>
    <dbReference type="NCBI Taxonomy" id="3095075"/>
    <lineage>
        <taxon>Bacteria</taxon>
        <taxon>Bacillati</taxon>
        <taxon>Actinomycetota</taxon>
        <taxon>Actinomycetes</taxon>
        <taxon>Propionibacteriales</taxon>
        <taxon>Nocardioidaceae</taxon>
        <taxon>Nocardioides</taxon>
    </lineage>
</organism>
<dbReference type="GO" id="GO:0016798">
    <property type="term" value="F:hydrolase activity, acting on glycosyl bonds"/>
    <property type="evidence" value="ECO:0007669"/>
    <property type="project" value="UniProtKB-KW"/>
</dbReference>
<evidence type="ECO:0000256" key="1">
    <source>
        <dbReference type="ARBA" id="ARBA00010702"/>
    </source>
</evidence>
<dbReference type="InterPro" id="IPR050792">
    <property type="entry name" value="ADP-ribosylglycohydrolase"/>
</dbReference>
<keyword evidence="4" id="KW-1185">Reference proteome</keyword>
<reference evidence="3 4" key="1">
    <citation type="submission" date="2023-11" db="EMBL/GenBank/DDBJ databases">
        <title>Novel species in genus Nocardioides.</title>
        <authorList>
            <person name="Zhou H."/>
        </authorList>
    </citation>
    <scope>NUCLEOTIDE SEQUENCE [LARGE SCALE GENOMIC DNA]</scope>
    <source>
        <strain evidence="3 4">S-58</strain>
    </source>
</reference>
<dbReference type="InterPro" id="IPR036705">
    <property type="entry name" value="Ribosyl_crysJ1_sf"/>
</dbReference>
<dbReference type="RefSeq" id="WP_322423425.1">
    <property type="nucleotide sequence ID" value="NZ_JAXQPW010000001.1"/>
</dbReference>
<dbReference type="EMBL" id="JAXQPW010000001">
    <property type="protein sequence ID" value="MDZ5661055.1"/>
    <property type="molecule type" value="Genomic_DNA"/>
</dbReference>
<dbReference type="Gene3D" id="1.10.4080.10">
    <property type="entry name" value="ADP-ribosylation/Crystallin J1"/>
    <property type="match status" value="1"/>
</dbReference>
<dbReference type="PANTHER" id="PTHR16222:SF24">
    <property type="entry name" value="ADP-RIBOSYLHYDROLASE ARH3"/>
    <property type="match status" value="1"/>
</dbReference>
<keyword evidence="2 3" id="KW-0378">Hydrolase</keyword>
<comment type="caution">
    <text evidence="3">The sequence shown here is derived from an EMBL/GenBank/DDBJ whole genome shotgun (WGS) entry which is preliminary data.</text>
</comment>
<accession>A0ABU5K8W6</accession>
<dbReference type="InterPro" id="IPR005502">
    <property type="entry name" value="Ribosyl_crysJ1"/>
</dbReference>
<dbReference type="EC" id="3.2.2.-" evidence="3"/>
<dbReference type="SUPFAM" id="SSF101478">
    <property type="entry name" value="ADP-ribosylglycohydrolase"/>
    <property type="match status" value="1"/>
</dbReference>
<dbReference type="Pfam" id="PF03747">
    <property type="entry name" value="ADP_ribosyl_GH"/>
    <property type="match status" value="1"/>
</dbReference>
<dbReference type="Proteomes" id="UP001291999">
    <property type="component" value="Unassembled WGS sequence"/>
</dbReference>
<evidence type="ECO:0000313" key="3">
    <source>
        <dbReference type="EMBL" id="MDZ5661055.1"/>
    </source>
</evidence>
<sequence>MTPSPDRVEGALLGLACGDALGVPYEFGAAPLAASEAPRMIGGGLGPYEPGEWSDDTQMAAVIARVAADRGLADEAALDAVVEGWVGWLRDGASDVGTQTRHVLGAVAARSGAPRPAERARAAAQELHRRTGRTAGNGSLMRTAPVALAFLDDRDALTVHARAVSDLTHPDPLAGDACVLWCHAIRVAVVEATMPALEDLVGEVPTPRRDAWAGWIADAGRRPPADFAPNGYVVTALQAAWSAVLHPRGGGAPPVASLTAAVHAGDDTDTVAAIAGALLGARWGASSLPEEWVAAVHGWPGLRSADLRDLARRVAGLA</sequence>
<evidence type="ECO:0000256" key="2">
    <source>
        <dbReference type="ARBA" id="ARBA00022801"/>
    </source>
</evidence>
<evidence type="ECO:0000313" key="4">
    <source>
        <dbReference type="Proteomes" id="UP001291999"/>
    </source>
</evidence>
<protein>
    <submittedName>
        <fullName evidence="3">ADP-ribosylglycohydrolase family protein</fullName>
        <ecNumber evidence="3">3.2.2.-</ecNumber>
    </submittedName>
</protein>